<reference evidence="2 3" key="1">
    <citation type="journal article" date="2013" name="PLoS Genet.">
        <title>The genome and development-dependent transcriptomes of Pyronema confluens: a window into fungal evolution.</title>
        <authorList>
            <person name="Traeger S."/>
            <person name="Altegoer F."/>
            <person name="Freitag M."/>
            <person name="Gabaldon T."/>
            <person name="Kempken F."/>
            <person name="Kumar A."/>
            <person name="Marcet-Houben M."/>
            <person name="Poggeler S."/>
            <person name="Stajich J.E."/>
            <person name="Nowrousian M."/>
        </authorList>
    </citation>
    <scope>NUCLEOTIDE SEQUENCE [LARGE SCALE GENOMIC DNA]</scope>
    <source>
        <strain evidence="3">CBS 100304</strain>
        <tissue evidence="2">Vegetative mycelium</tissue>
    </source>
</reference>
<dbReference type="EMBL" id="HF935604">
    <property type="protein sequence ID" value="CCX31511.1"/>
    <property type="molecule type" value="Genomic_DNA"/>
</dbReference>
<protein>
    <submittedName>
        <fullName evidence="2">Uncharacterized protein</fullName>
    </submittedName>
</protein>
<dbReference type="eggNOG" id="ENOG502SUR8">
    <property type="taxonomic scope" value="Eukaryota"/>
</dbReference>
<evidence type="ECO:0000313" key="2">
    <source>
        <dbReference type="EMBL" id="CCX31511.1"/>
    </source>
</evidence>
<sequence length="462" mass="49074">MLSSSFRTNASRLLRTPSTGSPAYNFRQSPASQLRTYLLLSTTRNPKTPPQIPKNLPAPPKTIILLTTPESATSITPELLTPLTNDSTATVLSAAVDSLPGVRGGNGARIRGHSWLITDHTLPIRSPRDQEAKSLTFALPTTSFTLPLANTVFQNGKVATCTHLAATAFSKVVEAEASLSDPEVEEFAQAQQDIQEAWEELGDLMKMVGVKSGLFPHVPVPLDSVEINISGDVLADGPGSGRISSYLPVKALTPPREIEEGFGNILRELATPAEIAKGASRELEAAVDSYLASLPEGTPTPERVDVFARVTTQQPSDPLPTELLLYPGTRIHRVLSGGGGWGNKAGLLSLDPQDSPDVEAFAEQLEERFDGKEQTQGIVQKGQWVQFFVAEGGPVEGAAEKGIIFGAVGKVEDNKLVEEEGEGEEKMVEGLFGAAAEMGVDVGVAGKGRRMNVPGGIIVVDA</sequence>
<feature type="region of interest" description="Disordered" evidence="1">
    <location>
        <begin position="1"/>
        <end position="27"/>
    </location>
</feature>
<gene>
    <name evidence="2" type="ORF">PCON_10860</name>
</gene>
<evidence type="ECO:0000256" key="1">
    <source>
        <dbReference type="SAM" id="MobiDB-lite"/>
    </source>
</evidence>
<dbReference type="OrthoDB" id="1744869at2759"/>
<proteinExistence type="predicted"/>
<dbReference type="AlphaFoldDB" id="U4LUB5"/>
<accession>U4LUB5</accession>
<keyword evidence="3" id="KW-1185">Reference proteome</keyword>
<dbReference type="Proteomes" id="UP000018144">
    <property type="component" value="Unassembled WGS sequence"/>
</dbReference>
<evidence type="ECO:0000313" key="3">
    <source>
        <dbReference type="Proteomes" id="UP000018144"/>
    </source>
</evidence>
<dbReference type="STRING" id="1076935.U4LUB5"/>
<name>U4LUB5_PYROM</name>
<dbReference type="OMA" id="RTTIVHI"/>
<organism evidence="2 3">
    <name type="scientific">Pyronema omphalodes (strain CBS 100304)</name>
    <name type="common">Pyronema confluens</name>
    <dbReference type="NCBI Taxonomy" id="1076935"/>
    <lineage>
        <taxon>Eukaryota</taxon>
        <taxon>Fungi</taxon>
        <taxon>Dikarya</taxon>
        <taxon>Ascomycota</taxon>
        <taxon>Pezizomycotina</taxon>
        <taxon>Pezizomycetes</taxon>
        <taxon>Pezizales</taxon>
        <taxon>Pyronemataceae</taxon>
        <taxon>Pyronema</taxon>
    </lineage>
</organism>